<dbReference type="Proteomes" id="UP001150266">
    <property type="component" value="Unassembled WGS sequence"/>
</dbReference>
<comment type="caution">
    <text evidence="2">The sequence shown here is derived from an EMBL/GenBank/DDBJ whole genome shotgun (WGS) entry which is preliminary data.</text>
</comment>
<reference evidence="2" key="1">
    <citation type="submission" date="2022-08" db="EMBL/GenBank/DDBJ databases">
        <title>A Global Phylogenomic Analysis of the Shiitake Genus Lentinula.</title>
        <authorList>
            <consortium name="DOE Joint Genome Institute"/>
            <person name="Sierra-Patev S."/>
            <person name="Min B."/>
            <person name="Naranjo-Ortiz M."/>
            <person name="Looney B."/>
            <person name="Konkel Z."/>
            <person name="Slot J.C."/>
            <person name="Sakamoto Y."/>
            <person name="Steenwyk J.L."/>
            <person name="Rokas A."/>
            <person name="Carro J."/>
            <person name="Camarero S."/>
            <person name="Ferreira P."/>
            <person name="Molpeceres G."/>
            <person name="Ruiz-Duenas F.J."/>
            <person name="Serrano A."/>
            <person name="Henrissat B."/>
            <person name="Drula E."/>
            <person name="Hughes K.W."/>
            <person name="Mata J.L."/>
            <person name="Ishikawa N.K."/>
            <person name="Vargas-Isla R."/>
            <person name="Ushijima S."/>
            <person name="Smith C.A."/>
            <person name="Ahrendt S."/>
            <person name="Andreopoulos W."/>
            <person name="He G."/>
            <person name="Labutti K."/>
            <person name="Lipzen A."/>
            <person name="Ng V."/>
            <person name="Riley R."/>
            <person name="Sandor L."/>
            <person name="Barry K."/>
            <person name="Martinez A.T."/>
            <person name="Xiao Y."/>
            <person name="Gibbons J.G."/>
            <person name="Terashima K."/>
            <person name="Grigoriev I.V."/>
            <person name="Hibbett D.S."/>
        </authorList>
    </citation>
    <scope>NUCLEOTIDE SEQUENCE</scope>
    <source>
        <strain evidence="2">JLM2183</strain>
    </source>
</reference>
<evidence type="ECO:0000313" key="3">
    <source>
        <dbReference type="Proteomes" id="UP001150266"/>
    </source>
</evidence>
<evidence type="ECO:0000313" key="2">
    <source>
        <dbReference type="EMBL" id="KAJ4473576.1"/>
    </source>
</evidence>
<sequence length="348" mass="39753">MRYCQSSRAFSLLFLVSVLLGTIAIPVTLKESARQLEQRTPKDDPTHYPLAIHLLKTKNLAWLFVGPSDCFHATIVSKEDEIRLQSKRVPRNKFVNNAEVISFKAYAKFSQSDTQLGDLKTKFESINGATTNWEFIFKAMEWLIKEGVVWEDVDGEEQKVTQIPKDFEELRKAKPVGAGGATLTGSEVRLFFTGGTNTNRNWMLNIGEMRSFGVKRETVRGKVSFSFQNISETITEGRFYPLQFFVHNQDPRTLSAVYKKITDLSLSPAKDRGELNFVMKAVNVLREQNVLFDSGGQLVRRDVLDAKWKEMKNSLTKARRTRGKWNVERIKANQRGTKFKVGKAWVQT</sequence>
<feature type="chain" id="PRO_5040875955" evidence="1">
    <location>
        <begin position="25"/>
        <end position="348"/>
    </location>
</feature>
<organism evidence="2 3">
    <name type="scientific">Lentinula aciculospora</name>
    <dbReference type="NCBI Taxonomy" id="153920"/>
    <lineage>
        <taxon>Eukaryota</taxon>
        <taxon>Fungi</taxon>
        <taxon>Dikarya</taxon>
        <taxon>Basidiomycota</taxon>
        <taxon>Agaricomycotina</taxon>
        <taxon>Agaricomycetes</taxon>
        <taxon>Agaricomycetidae</taxon>
        <taxon>Agaricales</taxon>
        <taxon>Marasmiineae</taxon>
        <taxon>Omphalotaceae</taxon>
        <taxon>Lentinula</taxon>
    </lineage>
</organism>
<dbReference type="AlphaFoldDB" id="A0A9W9A4U7"/>
<evidence type="ECO:0000256" key="1">
    <source>
        <dbReference type="SAM" id="SignalP"/>
    </source>
</evidence>
<name>A0A9W9A4U7_9AGAR</name>
<protein>
    <submittedName>
        <fullName evidence="2">Uncharacterized protein</fullName>
    </submittedName>
</protein>
<proteinExistence type="predicted"/>
<feature type="signal peptide" evidence="1">
    <location>
        <begin position="1"/>
        <end position="24"/>
    </location>
</feature>
<accession>A0A9W9A4U7</accession>
<keyword evidence="3" id="KW-1185">Reference proteome</keyword>
<gene>
    <name evidence="2" type="ORF">J3R30DRAFT_694106</name>
</gene>
<dbReference type="EMBL" id="JAOTPV010000017">
    <property type="protein sequence ID" value="KAJ4473576.1"/>
    <property type="molecule type" value="Genomic_DNA"/>
</dbReference>
<keyword evidence="1" id="KW-0732">Signal</keyword>